<evidence type="ECO:0000313" key="3">
    <source>
        <dbReference type="Proteomes" id="UP000468901"/>
    </source>
</evidence>
<dbReference type="PANTHER" id="PTHR22617:SF23">
    <property type="entry name" value="CHEMOTAXIS PROTEIN CHEW"/>
    <property type="match status" value="1"/>
</dbReference>
<dbReference type="InterPro" id="IPR039315">
    <property type="entry name" value="CheW"/>
</dbReference>
<dbReference type="Proteomes" id="UP000468901">
    <property type="component" value="Unassembled WGS sequence"/>
</dbReference>
<name>A0A6N6VKS4_9HYPH</name>
<dbReference type="GO" id="GO:0007165">
    <property type="term" value="P:signal transduction"/>
    <property type="evidence" value="ECO:0007669"/>
    <property type="project" value="InterPro"/>
</dbReference>
<evidence type="ECO:0000313" key="2">
    <source>
        <dbReference type="EMBL" id="KAB7742106.1"/>
    </source>
</evidence>
<keyword evidence="3" id="KW-1185">Reference proteome</keyword>
<dbReference type="RefSeq" id="WP_152214528.1">
    <property type="nucleotide sequence ID" value="NZ_JBAQYD010000120.1"/>
</dbReference>
<accession>A0A6N6VKS4</accession>
<dbReference type="Gene3D" id="2.30.30.40">
    <property type="entry name" value="SH3 Domains"/>
    <property type="match status" value="1"/>
</dbReference>
<gene>
    <name evidence="2" type="ORF">F2P47_02190</name>
</gene>
<dbReference type="PROSITE" id="PS50851">
    <property type="entry name" value="CHEW"/>
    <property type="match status" value="1"/>
</dbReference>
<organism evidence="2 3">
    <name type="scientific">Parvibaculum sedimenti</name>
    <dbReference type="NCBI Taxonomy" id="2608632"/>
    <lineage>
        <taxon>Bacteria</taxon>
        <taxon>Pseudomonadati</taxon>
        <taxon>Pseudomonadota</taxon>
        <taxon>Alphaproteobacteria</taxon>
        <taxon>Hyphomicrobiales</taxon>
        <taxon>Parvibaculaceae</taxon>
        <taxon>Parvibaculum</taxon>
    </lineage>
</organism>
<dbReference type="PANTHER" id="PTHR22617">
    <property type="entry name" value="CHEMOTAXIS SENSOR HISTIDINE KINASE-RELATED"/>
    <property type="match status" value="1"/>
</dbReference>
<dbReference type="Gene3D" id="2.40.50.180">
    <property type="entry name" value="CheA-289, Domain 4"/>
    <property type="match status" value="1"/>
</dbReference>
<dbReference type="GO" id="GO:0006935">
    <property type="term" value="P:chemotaxis"/>
    <property type="evidence" value="ECO:0007669"/>
    <property type="project" value="InterPro"/>
</dbReference>
<dbReference type="EMBL" id="WESC01000002">
    <property type="protein sequence ID" value="KAB7742106.1"/>
    <property type="molecule type" value="Genomic_DNA"/>
</dbReference>
<sequence>MSMQQEDATLDQNRTEDFVTMSIGGQIFGVPVLDVRDVLGPQRITRVPLAPPEIAGSLNLRGRIVTAVNMRQRLGLAPAERPERAMAVVVEHEDEHFSLLVDEVGEVLRLSERQKDHNPATLDPQWRQIADGLYRLEGNLLIVLNIGAVLGAIRAAA</sequence>
<reference evidence="2 3" key="1">
    <citation type="submission" date="2019-09" db="EMBL/GenBank/DDBJ databases">
        <title>Parvibaculum sedimenti sp. nov., isolated from sediment.</title>
        <authorList>
            <person name="Wang Y."/>
        </authorList>
    </citation>
    <scope>NUCLEOTIDE SEQUENCE [LARGE SCALE GENOMIC DNA]</scope>
    <source>
        <strain evidence="2 3">HXT-9</strain>
    </source>
</reference>
<protein>
    <submittedName>
        <fullName evidence="2">Chemotaxis protein CheW</fullName>
    </submittedName>
</protein>
<dbReference type="InterPro" id="IPR002545">
    <property type="entry name" value="CheW-lke_dom"/>
</dbReference>
<dbReference type="InterPro" id="IPR036061">
    <property type="entry name" value="CheW-like_dom_sf"/>
</dbReference>
<evidence type="ECO:0000259" key="1">
    <source>
        <dbReference type="PROSITE" id="PS50851"/>
    </source>
</evidence>
<dbReference type="AlphaFoldDB" id="A0A6N6VKS4"/>
<dbReference type="SUPFAM" id="SSF50341">
    <property type="entry name" value="CheW-like"/>
    <property type="match status" value="1"/>
</dbReference>
<comment type="caution">
    <text evidence="2">The sequence shown here is derived from an EMBL/GenBank/DDBJ whole genome shotgun (WGS) entry which is preliminary data.</text>
</comment>
<dbReference type="Pfam" id="PF01584">
    <property type="entry name" value="CheW"/>
    <property type="match status" value="1"/>
</dbReference>
<dbReference type="SMART" id="SM00260">
    <property type="entry name" value="CheW"/>
    <property type="match status" value="1"/>
</dbReference>
<feature type="domain" description="CheW-like" evidence="1">
    <location>
        <begin position="15"/>
        <end position="155"/>
    </location>
</feature>
<dbReference type="GO" id="GO:0005829">
    <property type="term" value="C:cytosol"/>
    <property type="evidence" value="ECO:0007669"/>
    <property type="project" value="TreeGrafter"/>
</dbReference>
<proteinExistence type="predicted"/>